<dbReference type="InterPro" id="IPR007345">
    <property type="entry name" value="Polysacch_pyruvyl_Trfase"/>
</dbReference>
<evidence type="ECO:0000259" key="1">
    <source>
        <dbReference type="Pfam" id="PF04230"/>
    </source>
</evidence>
<evidence type="ECO:0000313" key="2">
    <source>
        <dbReference type="EMBL" id="RFA34467.1"/>
    </source>
</evidence>
<dbReference type="Proteomes" id="UP000256488">
    <property type="component" value="Unassembled WGS sequence"/>
</dbReference>
<dbReference type="AlphaFoldDB" id="A0A3E0WR48"/>
<protein>
    <submittedName>
        <fullName evidence="2">Polysaccharide pyruvyl transferase</fullName>
    </submittedName>
</protein>
<feature type="domain" description="Polysaccharide pyruvyl transferase" evidence="1">
    <location>
        <begin position="64"/>
        <end position="299"/>
    </location>
</feature>
<accession>A0A3E0WR48</accession>
<dbReference type="Pfam" id="PF04230">
    <property type="entry name" value="PS_pyruv_trans"/>
    <property type="match status" value="1"/>
</dbReference>
<comment type="caution">
    <text evidence="2">The sequence shown here is derived from an EMBL/GenBank/DDBJ whole genome shotgun (WGS) entry which is preliminary data.</text>
</comment>
<dbReference type="GO" id="GO:0016740">
    <property type="term" value="F:transferase activity"/>
    <property type="evidence" value="ECO:0007669"/>
    <property type="project" value="UniProtKB-KW"/>
</dbReference>
<keyword evidence="2" id="KW-0808">Transferase</keyword>
<sequence length="454" mass="52125">MKNYLIRAGMSPTDTFVAPYIMLNNAIGGNVGNLIYQYSVFRTLMTEETTITPNYYKVSLKEANEINEKYDALIIPLADAFRESFIPELRRYTELIRKLRIPVVVIGVGLRAPFEPKLDEGFPFDEDVKAFVHAVLEKSSMIGVRGEITARYLSRLGFREGIDHTVIGCPSMYTFGRQLNIRGTSITKDSMVCVNSSRLSPIHVLKFIAKGMKEFPNHYFIPQWMKELRLTYMGTPPIAEESEYYPVKMSDQVYIKNRVRFFLNVPTWLDFMRQADLAFGARLHGNISATIAGTPSLIVPKDARMRELAEYHNLTQIRADEITEDLNVADVVANSDFQSPTKVQAQNFDHFIDFLNKNQLPHVYQQTFTPKKVPLDDKVQMTDYPTPVKPISGCDLEEVSERFKSMKETYENSIKCLVDKSEQKEKTIRKQEGTLNRKSVRMALKTANLFRFKK</sequence>
<evidence type="ECO:0000313" key="3">
    <source>
        <dbReference type="Proteomes" id="UP000256488"/>
    </source>
</evidence>
<name>A0A3E0WR48_9BACI</name>
<dbReference type="RefSeq" id="WP_116278445.1">
    <property type="nucleotide sequence ID" value="NZ_NFZX01000022.1"/>
</dbReference>
<reference evidence="2 3" key="1">
    <citation type="submission" date="2017-05" db="EMBL/GenBank/DDBJ databases">
        <title>Virgibacillus sp. AK90 isolated from a saltern of Kakinada, India.</title>
        <authorList>
            <person name="Gupta V."/>
            <person name="Sidhu C."/>
            <person name="Korpole S."/>
            <person name="Pinnaka A.K."/>
        </authorList>
    </citation>
    <scope>NUCLEOTIDE SEQUENCE [LARGE SCALE GENOMIC DNA]</scope>
    <source>
        <strain evidence="2 3">AK90</strain>
    </source>
</reference>
<gene>
    <name evidence="2" type="ORF">CAI16_11185</name>
</gene>
<proteinExistence type="predicted"/>
<organism evidence="2 3">
    <name type="scientific">Virgibacillus dokdonensis</name>
    <dbReference type="NCBI Taxonomy" id="302167"/>
    <lineage>
        <taxon>Bacteria</taxon>
        <taxon>Bacillati</taxon>
        <taxon>Bacillota</taxon>
        <taxon>Bacilli</taxon>
        <taxon>Bacillales</taxon>
        <taxon>Bacillaceae</taxon>
        <taxon>Virgibacillus</taxon>
    </lineage>
</organism>
<dbReference type="EMBL" id="NFZX01000022">
    <property type="protein sequence ID" value="RFA34467.1"/>
    <property type="molecule type" value="Genomic_DNA"/>
</dbReference>